<dbReference type="Proteomes" id="UP001212823">
    <property type="component" value="Unassembled WGS sequence"/>
</dbReference>
<evidence type="ECO:0000313" key="1">
    <source>
        <dbReference type="EMBL" id="MDB8017313.1"/>
    </source>
</evidence>
<dbReference type="AlphaFoldDB" id="A0AAP3Q126"/>
<dbReference type="RefSeq" id="WP_243272902.1">
    <property type="nucleotide sequence ID" value="NZ_JADPAO010000009.1"/>
</dbReference>
<accession>A0AAP3Q126</accession>
<dbReference type="EMBL" id="JAQLYE010000006">
    <property type="protein sequence ID" value="MDB8017313.1"/>
    <property type="molecule type" value="Genomic_DNA"/>
</dbReference>
<proteinExistence type="predicted"/>
<protein>
    <submittedName>
        <fullName evidence="1">Uncharacterized protein</fullName>
    </submittedName>
</protein>
<sequence>MIKCIIRKRGTTTHESEELNMGLFSNLFSKKQETPTPVPQAELEAPKTKGVIKTQRHKLDNIDAHMKDIMELVEKNEDYKLSKKALIEDVRDDEKIYEYELNATAKCCIGGVARYKYLCLTPILAI</sequence>
<gene>
    <name evidence="1" type="ORF">PNE45_04625</name>
</gene>
<organism evidence="1 2">
    <name type="scientific">Agathobacter rectalis</name>
    <dbReference type="NCBI Taxonomy" id="39491"/>
    <lineage>
        <taxon>Bacteria</taxon>
        <taxon>Bacillati</taxon>
        <taxon>Bacillota</taxon>
        <taxon>Clostridia</taxon>
        <taxon>Lachnospirales</taxon>
        <taxon>Lachnospiraceae</taxon>
        <taxon>Agathobacter</taxon>
    </lineage>
</organism>
<name>A0AAP3Q126_9FIRM</name>
<reference evidence="1" key="1">
    <citation type="submission" date="2023-01" db="EMBL/GenBank/DDBJ databases">
        <title>Human gut microbiome strain richness.</title>
        <authorList>
            <person name="Chen-Liaw A."/>
        </authorList>
    </citation>
    <scope>NUCLEOTIDE SEQUENCE</scope>
    <source>
        <strain evidence="1">1001283st1_D2_1001283B150209_150212</strain>
    </source>
</reference>
<comment type="caution">
    <text evidence="1">The sequence shown here is derived from an EMBL/GenBank/DDBJ whole genome shotgun (WGS) entry which is preliminary data.</text>
</comment>
<evidence type="ECO:0000313" key="2">
    <source>
        <dbReference type="Proteomes" id="UP001212823"/>
    </source>
</evidence>